<dbReference type="GO" id="GO:0032259">
    <property type="term" value="P:methylation"/>
    <property type="evidence" value="ECO:0007669"/>
    <property type="project" value="UniProtKB-KW"/>
</dbReference>
<organism evidence="6 7">
    <name type="scientific">Limimaricola pyoseonensis</name>
    <dbReference type="NCBI Taxonomy" id="521013"/>
    <lineage>
        <taxon>Bacteria</taxon>
        <taxon>Pseudomonadati</taxon>
        <taxon>Pseudomonadota</taxon>
        <taxon>Alphaproteobacteria</taxon>
        <taxon>Rhodobacterales</taxon>
        <taxon>Paracoccaceae</taxon>
        <taxon>Limimaricola</taxon>
    </lineage>
</organism>
<proteinExistence type="predicted"/>
<dbReference type="GO" id="GO:0004671">
    <property type="term" value="F:protein C-terminal S-isoprenylcysteine carboxyl O-methyltransferase activity"/>
    <property type="evidence" value="ECO:0007669"/>
    <property type="project" value="InterPro"/>
</dbReference>
<accession>A0A1G7D7X0</accession>
<feature type="transmembrane region" description="Helical" evidence="5">
    <location>
        <begin position="42"/>
        <end position="61"/>
    </location>
</feature>
<keyword evidence="4 5" id="KW-0472">Membrane</keyword>
<dbReference type="OrthoDB" id="7203053at2"/>
<comment type="subcellular location">
    <subcellularLocation>
        <location evidence="1">Membrane</location>
        <topology evidence="1">Multi-pass membrane protein</topology>
    </subcellularLocation>
</comment>
<feature type="transmembrane region" description="Helical" evidence="5">
    <location>
        <begin position="68"/>
        <end position="86"/>
    </location>
</feature>
<sequence length="168" mass="18369">MSAGALLFLGFLGLQRLAELALARRNTARLMARGAVEHGAGHYPLIVALHAGWLAAMAVMGHDAALHFGWLGLFALLQLLRVWILASLGPRWTTRIIVIDAPLVATGPFRWLRHPNYLLVAVEIPVAPMVLGLWEVALVFGLLNAAMLAWRIRVEARALAPYRSATRA</sequence>
<evidence type="ECO:0000313" key="6">
    <source>
        <dbReference type="EMBL" id="SDE47016.1"/>
    </source>
</evidence>
<dbReference type="Pfam" id="PF04140">
    <property type="entry name" value="ICMT"/>
    <property type="match status" value="1"/>
</dbReference>
<protein>
    <submittedName>
        <fullName evidence="6">Methyltransferase</fullName>
    </submittedName>
</protein>
<dbReference type="RefSeq" id="WP_090111153.1">
    <property type="nucleotide sequence ID" value="NZ_FNAT01000002.1"/>
</dbReference>
<evidence type="ECO:0000256" key="3">
    <source>
        <dbReference type="ARBA" id="ARBA00022989"/>
    </source>
</evidence>
<name>A0A1G7D7X0_9RHOB</name>
<feature type="transmembrane region" description="Helical" evidence="5">
    <location>
        <begin position="117"/>
        <end position="143"/>
    </location>
</feature>
<evidence type="ECO:0000256" key="1">
    <source>
        <dbReference type="ARBA" id="ARBA00004141"/>
    </source>
</evidence>
<keyword evidence="7" id="KW-1185">Reference proteome</keyword>
<dbReference type="AlphaFoldDB" id="A0A1G7D7X0"/>
<evidence type="ECO:0000256" key="5">
    <source>
        <dbReference type="SAM" id="Phobius"/>
    </source>
</evidence>
<evidence type="ECO:0000313" key="7">
    <source>
        <dbReference type="Proteomes" id="UP000198922"/>
    </source>
</evidence>
<dbReference type="EMBL" id="FNAT01000002">
    <property type="protein sequence ID" value="SDE47016.1"/>
    <property type="molecule type" value="Genomic_DNA"/>
</dbReference>
<dbReference type="STRING" id="521013.SAMN04488567_1803"/>
<dbReference type="GO" id="GO:0016020">
    <property type="term" value="C:membrane"/>
    <property type="evidence" value="ECO:0007669"/>
    <property type="project" value="UniProtKB-SubCell"/>
</dbReference>
<gene>
    <name evidence="6" type="ORF">SAMN04488567_1803</name>
</gene>
<dbReference type="Gene3D" id="1.20.120.1630">
    <property type="match status" value="1"/>
</dbReference>
<evidence type="ECO:0000256" key="2">
    <source>
        <dbReference type="ARBA" id="ARBA00022692"/>
    </source>
</evidence>
<keyword evidence="3 5" id="KW-1133">Transmembrane helix</keyword>
<keyword evidence="2 5" id="KW-0812">Transmembrane</keyword>
<keyword evidence="6" id="KW-0489">Methyltransferase</keyword>
<dbReference type="InterPro" id="IPR007269">
    <property type="entry name" value="ICMT_MeTrfase"/>
</dbReference>
<keyword evidence="6" id="KW-0808">Transferase</keyword>
<evidence type="ECO:0000256" key="4">
    <source>
        <dbReference type="ARBA" id="ARBA00023136"/>
    </source>
</evidence>
<dbReference type="Proteomes" id="UP000198922">
    <property type="component" value="Unassembled WGS sequence"/>
</dbReference>
<reference evidence="7" key="1">
    <citation type="submission" date="2016-10" db="EMBL/GenBank/DDBJ databases">
        <authorList>
            <person name="Varghese N."/>
            <person name="Submissions S."/>
        </authorList>
    </citation>
    <scope>NUCLEOTIDE SEQUENCE [LARGE SCALE GENOMIC DNA]</scope>
    <source>
        <strain evidence="7">DSM 21424</strain>
    </source>
</reference>